<dbReference type="AlphaFoldDB" id="A0A139PJE5"/>
<sequence length="47" mass="5544">MEDSAKKVLKKPHEMTPEDKINYYKTNKVYKGMMPVVTKEIGKEKTR</sequence>
<protein>
    <submittedName>
        <fullName evidence="1">Uncharacterized protein</fullName>
    </submittedName>
</protein>
<dbReference type="PATRIC" id="fig|1303.81.peg.1516"/>
<gene>
    <name evidence="1" type="ORF">SORDD21_01249</name>
</gene>
<organism evidence="1 2">
    <name type="scientific">Streptococcus oralis</name>
    <dbReference type="NCBI Taxonomy" id="1303"/>
    <lineage>
        <taxon>Bacteria</taxon>
        <taxon>Bacillati</taxon>
        <taxon>Bacillota</taxon>
        <taxon>Bacilli</taxon>
        <taxon>Lactobacillales</taxon>
        <taxon>Streptococcaceae</taxon>
        <taxon>Streptococcus</taxon>
    </lineage>
</organism>
<evidence type="ECO:0000313" key="2">
    <source>
        <dbReference type="Proteomes" id="UP000070053"/>
    </source>
</evidence>
<name>A0A139PJE5_STROR</name>
<dbReference type="Proteomes" id="UP000070053">
    <property type="component" value="Unassembled WGS sequence"/>
</dbReference>
<accession>A0A139PJE5</accession>
<comment type="caution">
    <text evidence="1">The sequence shown here is derived from an EMBL/GenBank/DDBJ whole genome shotgun (WGS) entry which is preliminary data.</text>
</comment>
<evidence type="ECO:0000313" key="1">
    <source>
        <dbReference type="EMBL" id="KXT90457.1"/>
    </source>
</evidence>
<dbReference type="EMBL" id="LQZP01000304">
    <property type="protein sequence ID" value="KXT90457.1"/>
    <property type="molecule type" value="Genomic_DNA"/>
</dbReference>
<reference evidence="1 2" key="1">
    <citation type="submission" date="2016-01" db="EMBL/GenBank/DDBJ databases">
        <title>Highly variable Streptococcus oralis are common among viridans streptococci isolated from primates.</title>
        <authorList>
            <person name="Denapaite D."/>
            <person name="Rieger M."/>
            <person name="Koendgen S."/>
            <person name="Brueckner R."/>
            <person name="Ochigava I."/>
            <person name="Kappeler P."/>
            <person name="Maetz-Rensing K."/>
            <person name="Leendertz F."/>
            <person name="Hakenbeck R."/>
        </authorList>
    </citation>
    <scope>NUCLEOTIDE SEQUENCE [LARGE SCALE GENOMIC DNA]</scope>
    <source>
        <strain evidence="1 2">DD21</strain>
    </source>
</reference>
<proteinExistence type="predicted"/>